<dbReference type="SUPFAM" id="SSF55681">
    <property type="entry name" value="Class II aaRS and biotin synthetases"/>
    <property type="match status" value="1"/>
</dbReference>
<dbReference type="Pfam" id="PF03099">
    <property type="entry name" value="BPL_LplA_LipB"/>
    <property type="match status" value="1"/>
</dbReference>
<dbReference type="AlphaFoldDB" id="A0A6A9QG66"/>
<gene>
    <name evidence="3" type="ORF">GC250_01695</name>
</gene>
<keyword evidence="1 3" id="KW-0436">Ligase</keyword>
<dbReference type="CDD" id="cd16442">
    <property type="entry name" value="BPL"/>
    <property type="match status" value="1"/>
</dbReference>
<evidence type="ECO:0000313" key="3">
    <source>
        <dbReference type="EMBL" id="MUN28207.1"/>
    </source>
</evidence>
<comment type="caution">
    <text evidence="3">The sequence shown here is derived from an EMBL/GenBank/DDBJ whole genome shotgun (WGS) entry which is preliminary data.</text>
</comment>
<organism evidence="3 4">
    <name type="scientific">Sulfuracidifex metallicus DSM 6482 = JCM 9184</name>
    <dbReference type="NCBI Taxonomy" id="523847"/>
    <lineage>
        <taxon>Archaea</taxon>
        <taxon>Thermoproteota</taxon>
        <taxon>Thermoprotei</taxon>
        <taxon>Sulfolobales</taxon>
        <taxon>Sulfolobaceae</taxon>
        <taxon>Sulfuracidifex</taxon>
    </lineage>
</organism>
<dbReference type="GO" id="GO:0004077">
    <property type="term" value="F:biotin--[biotin carboxyl-carrier protein] ligase activity"/>
    <property type="evidence" value="ECO:0007669"/>
    <property type="project" value="UniProtKB-EC"/>
</dbReference>
<reference evidence="3 4" key="1">
    <citation type="submission" date="2019-10" db="EMBL/GenBank/DDBJ databases">
        <title>Sequencing and Assembly of Multiple Reported Metal-Biooxidizing Members of the Extremely Thermoacidophilic Archaeal Family Sulfolobaceae.</title>
        <authorList>
            <person name="Counts J.A."/>
            <person name="Kelly R.M."/>
        </authorList>
    </citation>
    <scope>NUCLEOTIDE SEQUENCE [LARGE SCALE GENOMIC DNA]</scope>
    <source>
        <strain evidence="3 4">DSM 6482</strain>
    </source>
</reference>
<dbReference type="GO" id="GO:0005737">
    <property type="term" value="C:cytoplasm"/>
    <property type="evidence" value="ECO:0007669"/>
    <property type="project" value="TreeGrafter"/>
</dbReference>
<dbReference type="Gene3D" id="3.30.930.10">
    <property type="entry name" value="Bira Bifunctional Protein, Domain 2"/>
    <property type="match status" value="1"/>
</dbReference>
<name>A0A6A9QG66_SULME</name>
<keyword evidence="4" id="KW-1185">Reference proteome</keyword>
<feature type="domain" description="BPL/LPL catalytic" evidence="2">
    <location>
        <begin position="1"/>
        <end position="165"/>
    </location>
</feature>
<evidence type="ECO:0000256" key="1">
    <source>
        <dbReference type="ARBA" id="ARBA00022598"/>
    </source>
</evidence>
<dbReference type="InterPro" id="IPR004408">
    <property type="entry name" value="Biotin_CoA_COase_ligase"/>
</dbReference>
<dbReference type="PANTHER" id="PTHR12835">
    <property type="entry name" value="BIOTIN PROTEIN LIGASE"/>
    <property type="match status" value="1"/>
</dbReference>
<dbReference type="NCBIfam" id="TIGR00121">
    <property type="entry name" value="birA_ligase"/>
    <property type="match status" value="1"/>
</dbReference>
<dbReference type="Proteomes" id="UP000470772">
    <property type="component" value="Unassembled WGS sequence"/>
</dbReference>
<proteinExistence type="predicted"/>
<dbReference type="PANTHER" id="PTHR12835:SF5">
    <property type="entry name" value="BIOTIN--PROTEIN LIGASE"/>
    <property type="match status" value="1"/>
</dbReference>
<evidence type="ECO:0000313" key="4">
    <source>
        <dbReference type="Proteomes" id="UP000470772"/>
    </source>
</evidence>
<protein>
    <submittedName>
        <fullName evidence="3">Biotin--[acetyl-CoA-carboxylase] ligase</fullName>
        <ecNumber evidence="3">6.3.4.15</ecNumber>
    </submittedName>
</protein>
<dbReference type="InterPro" id="IPR004143">
    <property type="entry name" value="BPL_LPL_catalytic"/>
</dbReference>
<dbReference type="EC" id="6.3.4.15" evidence="3"/>
<accession>A0A6A9QG66</accession>
<dbReference type="PROSITE" id="PS51733">
    <property type="entry name" value="BPL_LPL_CATALYTIC"/>
    <property type="match status" value="1"/>
</dbReference>
<sequence>MLLRKVTSTQDFAEAVASMIEGEFVVIAEEQTRARGRMRRKWFSPRGGLWVTYVKRSFPVEEVPFSTLKVALAIVEILDELNPRIRWPNDIVVNDKKISGILIEANVSGNNNKADLFIGFGIDTEVKDFPPDIKATSYYLETGKLFQKSIEEIIETINSWLSKDNEQVISRVNEVLSLKDREVLLETKDGEKKCKALFVDYLGRLVTECGIFEVQDIERVDVL</sequence>
<dbReference type="EMBL" id="WGGD01000005">
    <property type="protein sequence ID" value="MUN28207.1"/>
    <property type="molecule type" value="Genomic_DNA"/>
</dbReference>
<dbReference type="InterPro" id="IPR045864">
    <property type="entry name" value="aa-tRNA-synth_II/BPL/LPL"/>
</dbReference>
<evidence type="ECO:0000259" key="2">
    <source>
        <dbReference type="PROSITE" id="PS51733"/>
    </source>
</evidence>